<comment type="caution">
    <text evidence="2">The sequence shown here is derived from an EMBL/GenBank/DDBJ whole genome shotgun (WGS) entry which is preliminary data.</text>
</comment>
<feature type="domain" description="AMMECR1" evidence="1">
    <location>
        <begin position="1"/>
        <end position="114"/>
    </location>
</feature>
<evidence type="ECO:0000313" key="2">
    <source>
        <dbReference type="EMBL" id="TPX31068.1"/>
    </source>
</evidence>
<dbReference type="InterPro" id="IPR036071">
    <property type="entry name" value="AMMECR1_dom_sf"/>
</dbReference>
<evidence type="ECO:0000259" key="1">
    <source>
        <dbReference type="PROSITE" id="PS51112"/>
    </source>
</evidence>
<dbReference type="PANTHER" id="PTHR13016">
    <property type="entry name" value="AMMECR1 HOMOLOG"/>
    <property type="match status" value="1"/>
</dbReference>
<dbReference type="OrthoDB" id="24630at2759"/>
<gene>
    <name evidence="2" type="ORF">SmJEL517_g05493</name>
</gene>
<dbReference type="RefSeq" id="XP_031022585.1">
    <property type="nucleotide sequence ID" value="XM_031171419.1"/>
</dbReference>
<dbReference type="SUPFAM" id="SSF143447">
    <property type="entry name" value="AMMECR1-like"/>
    <property type="match status" value="1"/>
</dbReference>
<sequence>MACTKWHCVYCFDVLVAHVDDVRDPVAEPKFDNAKYPLFVSWHTTSNGRLRGCIGNFEAMYLHGGLKEYSLTSALKDRRFNPIAAKEIPNLSCGVSLLTEFEDGDNYLDWEASD</sequence>
<dbReference type="EMBL" id="QEAO01000051">
    <property type="protein sequence ID" value="TPX31068.1"/>
    <property type="molecule type" value="Genomic_DNA"/>
</dbReference>
<reference evidence="2 3" key="1">
    <citation type="journal article" date="2019" name="Sci. Rep.">
        <title>Comparative genomics of chytrid fungi reveal insights into the obligate biotrophic and pathogenic lifestyle of Synchytrium endobioticum.</title>
        <authorList>
            <person name="van de Vossenberg B.T.L.H."/>
            <person name="Warris S."/>
            <person name="Nguyen H.D.T."/>
            <person name="van Gent-Pelzer M.P.E."/>
            <person name="Joly D.L."/>
            <person name="van de Geest H.C."/>
            <person name="Bonants P.J.M."/>
            <person name="Smith D.S."/>
            <person name="Levesque C.A."/>
            <person name="van der Lee T.A.J."/>
        </authorList>
    </citation>
    <scope>NUCLEOTIDE SEQUENCE [LARGE SCALE GENOMIC DNA]</scope>
    <source>
        <strain evidence="2 3">JEL517</strain>
    </source>
</reference>
<accession>A0A507BUX5</accession>
<dbReference type="GeneID" id="42006716"/>
<keyword evidence="3" id="KW-1185">Reference proteome</keyword>
<dbReference type="Proteomes" id="UP000319731">
    <property type="component" value="Unassembled WGS sequence"/>
</dbReference>
<evidence type="ECO:0000313" key="3">
    <source>
        <dbReference type="Proteomes" id="UP000319731"/>
    </source>
</evidence>
<organism evidence="2 3">
    <name type="scientific">Synchytrium microbalum</name>
    <dbReference type="NCBI Taxonomy" id="1806994"/>
    <lineage>
        <taxon>Eukaryota</taxon>
        <taxon>Fungi</taxon>
        <taxon>Fungi incertae sedis</taxon>
        <taxon>Chytridiomycota</taxon>
        <taxon>Chytridiomycota incertae sedis</taxon>
        <taxon>Chytridiomycetes</taxon>
        <taxon>Synchytriales</taxon>
        <taxon>Synchytriaceae</taxon>
        <taxon>Synchytrium</taxon>
    </lineage>
</organism>
<dbReference type="Pfam" id="PF01871">
    <property type="entry name" value="AMMECR1"/>
    <property type="match status" value="1"/>
</dbReference>
<name>A0A507BUX5_9FUNG</name>
<dbReference type="PANTHER" id="PTHR13016:SF0">
    <property type="entry name" value="AMME SYNDROME CANDIDATE GENE 1 PROTEIN"/>
    <property type="match status" value="1"/>
</dbReference>
<dbReference type="InterPro" id="IPR027485">
    <property type="entry name" value="AMMECR1_N"/>
</dbReference>
<dbReference type="Gene3D" id="3.30.700.20">
    <property type="entry name" value="Hypothetical protein ph0010, domain 1"/>
    <property type="match status" value="1"/>
</dbReference>
<proteinExistence type="predicted"/>
<dbReference type="AlphaFoldDB" id="A0A507BUX5"/>
<protein>
    <recommendedName>
        <fullName evidence="1">AMMECR1 domain-containing protein</fullName>
    </recommendedName>
</protein>
<dbReference type="InterPro" id="IPR023473">
    <property type="entry name" value="AMMECR1"/>
</dbReference>
<dbReference type="PROSITE" id="PS51112">
    <property type="entry name" value="AMMECR1"/>
    <property type="match status" value="1"/>
</dbReference>
<dbReference type="InterPro" id="IPR002733">
    <property type="entry name" value="AMMECR1_domain"/>
</dbReference>